<accession>A0A8H7WBR9</accession>
<sequence length="124" mass="13130">MTSLPPFRNSERFPAFADCPVIDSPADPTDVPYYLLGTIAENMTVSASPTFILKDRNNASFALTLRIPADEINENLPGGGFDAKGFKKGFTAVVEGARRSGAKEEKAGFVVAPSGSVKVCSTSL</sequence>
<evidence type="ECO:0000313" key="2">
    <source>
        <dbReference type="Proteomes" id="UP000664132"/>
    </source>
</evidence>
<dbReference type="OrthoDB" id="5945798at2759"/>
<name>A0A8H7WBR9_9HELO</name>
<protein>
    <submittedName>
        <fullName evidence="1">Uncharacterized protein</fullName>
    </submittedName>
</protein>
<keyword evidence="2" id="KW-1185">Reference proteome</keyword>
<dbReference type="AlphaFoldDB" id="A0A8H7WBR9"/>
<dbReference type="Proteomes" id="UP000664132">
    <property type="component" value="Unassembled WGS sequence"/>
</dbReference>
<comment type="caution">
    <text evidence="1">The sequence shown here is derived from an EMBL/GenBank/DDBJ whole genome shotgun (WGS) entry which is preliminary data.</text>
</comment>
<reference evidence="1" key="1">
    <citation type="submission" date="2021-02" db="EMBL/GenBank/DDBJ databases">
        <title>Genome sequence Cadophora malorum strain M34.</title>
        <authorList>
            <person name="Stefanovic E."/>
            <person name="Vu D."/>
            <person name="Scully C."/>
            <person name="Dijksterhuis J."/>
            <person name="Roader J."/>
            <person name="Houbraken J."/>
        </authorList>
    </citation>
    <scope>NUCLEOTIDE SEQUENCE</scope>
    <source>
        <strain evidence="1">M34</strain>
    </source>
</reference>
<organism evidence="1 2">
    <name type="scientific">Cadophora malorum</name>
    <dbReference type="NCBI Taxonomy" id="108018"/>
    <lineage>
        <taxon>Eukaryota</taxon>
        <taxon>Fungi</taxon>
        <taxon>Dikarya</taxon>
        <taxon>Ascomycota</taxon>
        <taxon>Pezizomycotina</taxon>
        <taxon>Leotiomycetes</taxon>
        <taxon>Helotiales</taxon>
        <taxon>Ploettnerulaceae</taxon>
        <taxon>Cadophora</taxon>
    </lineage>
</organism>
<evidence type="ECO:0000313" key="1">
    <source>
        <dbReference type="EMBL" id="KAG4421922.1"/>
    </source>
</evidence>
<dbReference type="EMBL" id="JAFJYH010000057">
    <property type="protein sequence ID" value="KAG4421922.1"/>
    <property type="molecule type" value="Genomic_DNA"/>
</dbReference>
<proteinExistence type="predicted"/>
<gene>
    <name evidence="1" type="ORF">IFR04_004901</name>
</gene>